<feature type="compositionally biased region" description="Basic and acidic residues" evidence="1">
    <location>
        <begin position="68"/>
        <end position="80"/>
    </location>
</feature>
<name>A0A9X6NJB9_HYPEX</name>
<feature type="compositionally biased region" description="Polar residues" evidence="1">
    <location>
        <begin position="55"/>
        <end position="66"/>
    </location>
</feature>
<feature type="compositionally biased region" description="Low complexity" evidence="1">
    <location>
        <begin position="94"/>
        <end position="111"/>
    </location>
</feature>
<keyword evidence="3" id="KW-1185">Reference proteome</keyword>
<dbReference type="EMBL" id="MTYJ01000335">
    <property type="protein sequence ID" value="OWA53633.1"/>
    <property type="molecule type" value="Genomic_DNA"/>
</dbReference>
<feature type="compositionally biased region" description="Basic and acidic residues" evidence="1">
    <location>
        <begin position="36"/>
        <end position="46"/>
    </location>
</feature>
<evidence type="ECO:0000313" key="3">
    <source>
        <dbReference type="Proteomes" id="UP000192578"/>
    </source>
</evidence>
<feature type="region of interest" description="Disordered" evidence="1">
    <location>
        <begin position="241"/>
        <end position="296"/>
    </location>
</feature>
<dbReference type="OrthoDB" id="10613109at2759"/>
<feature type="compositionally biased region" description="Basic and acidic residues" evidence="1">
    <location>
        <begin position="151"/>
        <end position="162"/>
    </location>
</feature>
<reference evidence="3" key="1">
    <citation type="submission" date="2017-01" db="EMBL/GenBank/DDBJ databases">
        <title>Comparative genomics of anhydrobiosis in the tardigrade Hypsibius dujardini.</title>
        <authorList>
            <person name="Yoshida Y."/>
            <person name="Koutsovoulos G."/>
            <person name="Laetsch D."/>
            <person name="Stevens L."/>
            <person name="Kumar S."/>
            <person name="Horikawa D."/>
            <person name="Ishino K."/>
            <person name="Komine S."/>
            <person name="Tomita M."/>
            <person name="Blaxter M."/>
            <person name="Arakawa K."/>
        </authorList>
    </citation>
    <scope>NUCLEOTIDE SEQUENCE [LARGE SCALE GENOMIC DNA]</scope>
    <source>
        <strain evidence="3">Z151</strain>
    </source>
</reference>
<accession>A0A9X6NJB9</accession>
<feature type="compositionally biased region" description="Low complexity" evidence="1">
    <location>
        <begin position="247"/>
        <end position="265"/>
    </location>
</feature>
<feature type="compositionally biased region" description="Basic and acidic residues" evidence="1">
    <location>
        <begin position="1"/>
        <end position="10"/>
    </location>
</feature>
<dbReference type="Proteomes" id="UP000192578">
    <property type="component" value="Unassembled WGS sequence"/>
</dbReference>
<gene>
    <name evidence="2" type="ORF">BV898_18055</name>
</gene>
<feature type="compositionally biased region" description="Basic and acidic residues" evidence="1">
    <location>
        <begin position="114"/>
        <end position="127"/>
    </location>
</feature>
<organism evidence="2 3">
    <name type="scientific">Hypsibius exemplaris</name>
    <name type="common">Freshwater tardigrade</name>
    <dbReference type="NCBI Taxonomy" id="2072580"/>
    <lineage>
        <taxon>Eukaryota</taxon>
        <taxon>Metazoa</taxon>
        <taxon>Ecdysozoa</taxon>
        <taxon>Tardigrada</taxon>
        <taxon>Eutardigrada</taxon>
        <taxon>Parachela</taxon>
        <taxon>Hypsibioidea</taxon>
        <taxon>Hypsibiidae</taxon>
        <taxon>Hypsibius</taxon>
    </lineage>
</organism>
<proteinExistence type="predicted"/>
<sequence length="296" mass="32633">MTSSELDKIPSDYSEGSPSPKPYENDGLQRTQTIHPHSDDAPRRSSDTLSSTSTIRNVRSTASSVRSPLDKADSEAHEETPSPVNRRGVTATLQAAARPPRSASLQSSLAATTTEKKSVDSSIKHTNESSSSRKNFPAAVRPVIAPRGRPRPRDPPNVDHVLKSNSRVNMSFDNKRFWDISSANRNLAERIQTVKPTYSRTPEQPKFYRSKMDLKQTTGFFTLQRDNTRIANRIMLAKPTVPVAPGRSSSVSRIPSSRPSSSWSRATFDIASRPPSASHVAPVSMGRNRASWKDNL</sequence>
<comment type="caution">
    <text evidence="2">The sequence shown here is derived from an EMBL/GenBank/DDBJ whole genome shotgun (WGS) entry which is preliminary data.</text>
</comment>
<evidence type="ECO:0000313" key="2">
    <source>
        <dbReference type="EMBL" id="OWA53633.1"/>
    </source>
</evidence>
<dbReference type="AlphaFoldDB" id="A0A9X6NJB9"/>
<protein>
    <submittedName>
        <fullName evidence="2">Uncharacterized protein</fullName>
    </submittedName>
</protein>
<feature type="region of interest" description="Disordered" evidence="1">
    <location>
        <begin position="1"/>
        <end position="165"/>
    </location>
</feature>
<evidence type="ECO:0000256" key="1">
    <source>
        <dbReference type="SAM" id="MobiDB-lite"/>
    </source>
</evidence>